<dbReference type="EMBL" id="BLIY01000003">
    <property type="protein sequence ID" value="GFE52916.1"/>
    <property type="molecule type" value="Genomic_DNA"/>
</dbReference>
<feature type="compositionally biased region" description="Basic and acidic residues" evidence="1">
    <location>
        <begin position="198"/>
        <end position="230"/>
    </location>
</feature>
<keyword evidence="3" id="KW-1185">Reference proteome</keyword>
<proteinExistence type="predicted"/>
<name>A0A9W5WTK9_BABOV</name>
<accession>A0A9W5WTK9</accession>
<organism evidence="2 3">
    <name type="scientific">Babesia ovis</name>
    <dbReference type="NCBI Taxonomy" id="5869"/>
    <lineage>
        <taxon>Eukaryota</taxon>
        <taxon>Sar</taxon>
        <taxon>Alveolata</taxon>
        <taxon>Apicomplexa</taxon>
        <taxon>Aconoidasida</taxon>
        <taxon>Piroplasmida</taxon>
        <taxon>Babesiidae</taxon>
        <taxon>Babesia</taxon>
    </lineage>
</organism>
<reference evidence="2" key="1">
    <citation type="submission" date="2019-12" db="EMBL/GenBank/DDBJ databases">
        <title>Genome sequence of Babesia ovis.</title>
        <authorList>
            <person name="Yamagishi J."/>
            <person name="Sevinc F."/>
            <person name="Xuan X."/>
        </authorList>
    </citation>
    <scope>NUCLEOTIDE SEQUENCE</scope>
    <source>
        <strain evidence="2">Selcuk</strain>
    </source>
</reference>
<protein>
    <submittedName>
        <fullName evidence="2">Vacuolar 14 C family protein, putative</fullName>
    </submittedName>
</protein>
<evidence type="ECO:0000313" key="3">
    <source>
        <dbReference type="Proteomes" id="UP001057455"/>
    </source>
</evidence>
<dbReference type="OrthoDB" id="365861at2759"/>
<evidence type="ECO:0000313" key="2">
    <source>
        <dbReference type="EMBL" id="GFE52916.1"/>
    </source>
</evidence>
<gene>
    <name evidence="2" type="ORF">BaOVIS_003200</name>
</gene>
<dbReference type="AlphaFoldDB" id="A0A9W5WTK9"/>
<sequence length="739" mass="83531">MHMAAENKESENDINLLSKLLKLTKRLNHAISAQKDLTKEKYQKYYTKCKEQRELLERQAIEALDGCQETLFNEIADAVHSASVTLTEYEKQIAAIEKVFQKSASLRSRMSSKDGSTVWTAFPEETNLVHDRSSTTQGDGLWPAVNPQDYINRRNSRMSVLRESDLKPAMVLLPKNSNYTMTTPPEKGSVYDDGSPVRQDRGHVTNQREERTANGRHKDGDGRNSDKLDGTRTMFDVSSDVVDIALSTKDDRSVYNRDAVWKDEHDMTKQLTEDGRWLDHIPHAKDSWKHGHDIEGYDRVNDAASGLDRITPENNLIDEERRDKFVNGFPKQTVGTVTPSKHQKDLHDQLCIITTRDDLRRQEGTPTGNPKQVESDDRSSYVNAAEIDSVQTPDVDKQSPYAIYSQLLESCLMFTDGRKLAMKLKNMELREKIVLCNKILDDGPDLEMVNHLAKDVPQMKYAVPKLMQKPTSVSTDRVDAEPLWRVEDDGGVSSYFGRYLAVGDTLFVGIHFSVYLVMRTLPGSTIIEAHIDVKRNIQNLDMFVDLVGPDAGTMHVLNRSPVSITFRCKHEMWATIMPSLAVSLIESDGTKREIFIKLPIGPFSFLQPLEMPQKQIEHIMNNDASVGFYTMKKTFLSNCTLQLHNLLAVLSKYFAVTKTNTKQTLSAVGLNNEMLIAALRTNGNMITVEMWSPNEKTMSNAAICIKEIAAALNAPMDSKIAIRSLHTMRSFPLEFKSTY</sequence>
<feature type="region of interest" description="Disordered" evidence="1">
    <location>
        <begin position="357"/>
        <end position="379"/>
    </location>
</feature>
<comment type="caution">
    <text evidence="2">The sequence shown here is derived from an EMBL/GenBank/DDBJ whole genome shotgun (WGS) entry which is preliminary data.</text>
</comment>
<evidence type="ECO:0000256" key="1">
    <source>
        <dbReference type="SAM" id="MobiDB-lite"/>
    </source>
</evidence>
<dbReference type="Proteomes" id="UP001057455">
    <property type="component" value="Unassembled WGS sequence"/>
</dbReference>
<feature type="region of interest" description="Disordered" evidence="1">
    <location>
        <begin position="176"/>
        <end position="231"/>
    </location>
</feature>